<name>A0A1G1VMG0_9BACT</name>
<reference evidence="1 2" key="1">
    <citation type="journal article" date="2016" name="Nat. Commun.">
        <title>Thousands of microbial genomes shed light on interconnected biogeochemical processes in an aquifer system.</title>
        <authorList>
            <person name="Anantharaman K."/>
            <person name="Brown C.T."/>
            <person name="Hug L.A."/>
            <person name="Sharon I."/>
            <person name="Castelle C.J."/>
            <person name="Probst A.J."/>
            <person name="Thomas B.C."/>
            <person name="Singh A."/>
            <person name="Wilkins M.J."/>
            <person name="Karaoz U."/>
            <person name="Brodie E.L."/>
            <person name="Williams K.H."/>
            <person name="Hubbard S.S."/>
            <person name="Banfield J.F."/>
        </authorList>
    </citation>
    <scope>NUCLEOTIDE SEQUENCE [LARGE SCALE GENOMIC DNA]</scope>
</reference>
<protein>
    <submittedName>
        <fullName evidence="1">Uncharacterized protein</fullName>
    </submittedName>
</protein>
<evidence type="ECO:0000313" key="1">
    <source>
        <dbReference type="EMBL" id="OGY16524.1"/>
    </source>
</evidence>
<dbReference type="Proteomes" id="UP000179069">
    <property type="component" value="Unassembled WGS sequence"/>
</dbReference>
<sequence>MTSTDSLLIQEEQLLLCSGKEVTKKACPMNLCRCHIVSLGGDPRKFPFDSLRVSFRVPPEFDSFQAAGASKGNGLAYIDFKFFTFRYNCGYGTRESFEYEV</sequence>
<evidence type="ECO:0000313" key="2">
    <source>
        <dbReference type="Proteomes" id="UP000179069"/>
    </source>
</evidence>
<organism evidence="1 2">
    <name type="scientific">Candidatus Chisholmbacteria bacterium RIFCSPHIGHO2_01_FULL_49_18</name>
    <dbReference type="NCBI Taxonomy" id="1797590"/>
    <lineage>
        <taxon>Bacteria</taxon>
        <taxon>Candidatus Chisholmiibacteriota</taxon>
    </lineage>
</organism>
<comment type="caution">
    <text evidence="1">The sequence shown here is derived from an EMBL/GenBank/DDBJ whole genome shotgun (WGS) entry which is preliminary data.</text>
</comment>
<dbReference type="AlphaFoldDB" id="A0A1G1VMG0"/>
<dbReference type="EMBL" id="MHCI01000014">
    <property type="protein sequence ID" value="OGY16524.1"/>
    <property type="molecule type" value="Genomic_DNA"/>
</dbReference>
<accession>A0A1G1VMG0</accession>
<gene>
    <name evidence="1" type="ORF">A2785_02930</name>
</gene>
<proteinExistence type="predicted"/>